<evidence type="ECO:0000256" key="7">
    <source>
        <dbReference type="RuleBase" id="RU000416"/>
    </source>
</evidence>
<dbReference type="PANTHER" id="PTHR46098">
    <property type="entry name" value="TRNA (CYTOSINE(38)-C(5))-METHYLTRANSFERASE"/>
    <property type="match status" value="1"/>
</dbReference>
<sequence>MNELFAGIGAFRKALINIDIPHKIVGISEVDKFAIKSYQAMYGETRNYGDISKVERLDYADLWTYGFPCQDISLAGKKQGIVKGKTRSGLLHEVERLLEVAKEERTLPKYLILENVKNLLSERFKGDFEKWVEYLSDLGYETKWEKLTASDYGIPQKRERVFAVSIRKDLYWGFQFPKPTPLRVQFKDLLEESPSEKYFLTDTFLKYCMNHEENHDHKLGLKFTPIPRLDCTVSKTIVTKEGSRVETNFIIESDGGIRRLSPRECWRLMGFNDRDFEKAQSVCSDTQLYKQAGNSICVNVLEAIFKELLK</sequence>
<dbReference type="EC" id="2.1.1.37" evidence="1"/>
<protein>
    <recommendedName>
        <fullName evidence="1">DNA (cytosine-5-)-methyltransferase</fullName>
        <ecNumber evidence="1">2.1.1.37</ecNumber>
    </recommendedName>
</protein>
<dbReference type="Proteomes" id="UP000775770">
    <property type="component" value="Unassembled WGS sequence"/>
</dbReference>
<dbReference type="InterPro" id="IPR031303">
    <property type="entry name" value="C5_meth_CS"/>
</dbReference>
<name>A0A930GVR0_9FIRM</name>
<dbReference type="NCBIfam" id="TIGR00675">
    <property type="entry name" value="dcm"/>
    <property type="match status" value="1"/>
</dbReference>
<keyword evidence="4 6" id="KW-0949">S-adenosyl-L-methionine</keyword>
<dbReference type="RefSeq" id="WP_304070623.1">
    <property type="nucleotide sequence ID" value="NZ_JABZRA010000032.1"/>
</dbReference>
<comment type="caution">
    <text evidence="8">The sequence shown here is derived from an EMBL/GenBank/DDBJ whole genome shotgun (WGS) entry which is preliminary data.</text>
</comment>
<dbReference type="Gene3D" id="3.40.50.150">
    <property type="entry name" value="Vaccinia Virus protein VP39"/>
    <property type="match status" value="1"/>
</dbReference>
<keyword evidence="5" id="KW-0680">Restriction system</keyword>
<dbReference type="InterPro" id="IPR001525">
    <property type="entry name" value="C5_MeTfrase"/>
</dbReference>
<keyword evidence="2 6" id="KW-0489">Methyltransferase</keyword>
<dbReference type="PANTHER" id="PTHR46098:SF1">
    <property type="entry name" value="TRNA (CYTOSINE(38)-C(5))-METHYLTRANSFERASE"/>
    <property type="match status" value="1"/>
</dbReference>
<dbReference type="InterPro" id="IPR029063">
    <property type="entry name" value="SAM-dependent_MTases_sf"/>
</dbReference>
<evidence type="ECO:0000256" key="6">
    <source>
        <dbReference type="PROSITE-ProRule" id="PRU01016"/>
    </source>
</evidence>
<reference evidence="8" key="1">
    <citation type="submission" date="2020-04" db="EMBL/GenBank/DDBJ databases">
        <title>Deep metagenomics examines the oral microbiome during advanced dental caries in children, revealing novel taxa and co-occurrences with host molecules.</title>
        <authorList>
            <person name="Baker J.L."/>
            <person name="Morton J.T."/>
            <person name="Dinis M."/>
            <person name="Alvarez R."/>
            <person name="Tran N.C."/>
            <person name="Knight R."/>
            <person name="Edlund A."/>
        </authorList>
    </citation>
    <scope>NUCLEOTIDE SEQUENCE</scope>
    <source>
        <strain evidence="8">JCVI_38_bin.19</strain>
    </source>
</reference>
<dbReference type="SUPFAM" id="SSF53335">
    <property type="entry name" value="S-adenosyl-L-methionine-dependent methyltransferases"/>
    <property type="match status" value="1"/>
</dbReference>
<organism evidence="8 9">
    <name type="scientific">Oribacterium sinus</name>
    <dbReference type="NCBI Taxonomy" id="237576"/>
    <lineage>
        <taxon>Bacteria</taxon>
        <taxon>Bacillati</taxon>
        <taxon>Bacillota</taxon>
        <taxon>Clostridia</taxon>
        <taxon>Lachnospirales</taxon>
        <taxon>Lachnospiraceae</taxon>
        <taxon>Oribacterium</taxon>
    </lineage>
</organism>
<keyword evidence="3 6" id="KW-0808">Transferase</keyword>
<evidence type="ECO:0000256" key="5">
    <source>
        <dbReference type="ARBA" id="ARBA00022747"/>
    </source>
</evidence>
<dbReference type="PROSITE" id="PS51679">
    <property type="entry name" value="SAM_MT_C5"/>
    <property type="match status" value="1"/>
</dbReference>
<dbReference type="GO" id="GO:0009307">
    <property type="term" value="P:DNA restriction-modification system"/>
    <property type="evidence" value="ECO:0007669"/>
    <property type="project" value="UniProtKB-KW"/>
</dbReference>
<dbReference type="GO" id="GO:0003886">
    <property type="term" value="F:DNA (cytosine-5-)-methyltransferase activity"/>
    <property type="evidence" value="ECO:0007669"/>
    <property type="project" value="UniProtKB-EC"/>
</dbReference>
<dbReference type="InterPro" id="IPR050750">
    <property type="entry name" value="C5-MTase"/>
</dbReference>
<gene>
    <name evidence="8" type="ORF">HXM90_03405</name>
</gene>
<dbReference type="Gene3D" id="3.90.120.10">
    <property type="entry name" value="DNA Methylase, subunit A, domain 2"/>
    <property type="match status" value="1"/>
</dbReference>
<dbReference type="GO" id="GO:0032259">
    <property type="term" value="P:methylation"/>
    <property type="evidence" value="ECO:0007669"/>
    <property type="project" value="UniProtKB-KW"/>
</dbReference>
<dbReference type="CDD" id="cd00315">
    <property type="entry name" value="Cyt_C5_DNA_methylase"/>
    <property type="match status" value="1"/>
</dbReference>
<evidence type="ECO:0000256" key="3">
    <source>
        <dbReference type="ARBA" id="ARBA00022679"/>
    </source>
</evidence>
<dbReference type="EMBL" id="JABZRA010000032">
    <property type="protein sequence ID" value="MBF1272459.1"/>
    <property type="molecule type" value="Genomic_DNA"/>
</dbReference>
<dbReference type="AlphaFoldDB" id="A0A930GVR0"/>
<evidence type="ECO:0000256" key="4">
    <source>
        <dbReference type="ARBA" id="ARBA00022691"/>
    </source>
</evidence>
<dbReference type="Pfam" id="PF00145">
    <property type="entry name" value="DNA_methylase"/>
    <property type="match status" value="1"/>
</dbReference>
<dbReference type="PRINTS" id="PR00105">
    <property type="entry name" value="C5METTRFRASE"/>
</dbReference>
<feature type="active site" evidence="6">
    <location>
        <position position="69"/>
    </location>
</feature>
<evidence type="ECO:0000313" key="9">
    <source>
        <dbReference type="Proteomes" id="UP000775770"/>
    </source>
</evidence>
<evidence type="ECO:0000256" key="1">
    <source>
        <dbReference type="ARBA" id="ARBA00011975"/>
    </source>
</evidence>
<proteinExistence type="inferred from homology"/>
<accession>A0A930GVR0</accession>
<evidence type="ECO:0000256" key="2">
    <source>
        <dbReference type="ARBA" id="ARBA00022603"/>
    </source>
</evidence>
<comment type="similarity">
    <text evidence="6 7">Belongs to the class I-like SAM-binding methyltransferase superfamily. C5-methyltransferase family.</text>
</comment>
<dbReference type="PROSITE" id="PS00095">
    <property type="entry name" value="C5_MTASE_2"/>
    <property type="match status" value="1"/>
</dbReference>
<evidence type="ECO:0000313" key="8">
    <source>
        <dbReference type="EMBL" id="MBF1272459.1"/>
    </source>
</evidence>